<keyword evidence="1" id="KW-0808">Transferase</keyword>
<dbReference type="Proteomes" id="UP000198382">
    <property type="component" value="Unassembled WGS sequence"/>
</dbReference>
<evidence type="ECO:0000256" key="2">
    <source>
        <dbReference type="ARBA" id="ARBA00023315"/>
    </source>
</evidence>
<gene>
    <name evidence="4" type="ORF">B0A65_02500</name>
</gene>
<dbReference type="SUPFAM" id="SSF55729">
    <property type="entry name" value="Acyl-CoA N-acyltransferases (Nat)"/>
    <property type="match status" value="1"/>
</dbReference>
<dbReference type="InterPro" id="IPR000182">
    <property type="entry name" value="GNAT_dom"/>
</dbReference>
<dbReference type="EMBL" id="MUGV01000006">
    <property type="protein sequence ID" value="OXA81629.1"/>
    <property type="molecule type" value="Genomic_DNA"/>
</dbReference>
<dbReference type="CDD" id="cd04301">
    <property type="entry name" value="NAT_SF"/>
    <property type="match status" value="1"/>
</dbReference>
<proteinExistence type="predicted"/>
<keyword evidence="2" id="KW-0012">Acyltransferase</keyword>
<name>A0ABX4BVZ2_FLAFR</name>
<dbReference type="PANTHER" id="PTHR43800">
    <property type="entry name" value="PEPTIDYL-LYSINE N-ACETYLTRANSFERASE YJAB"/>
    <property type="match status" value="1"/>
</dbReference>
<sequence length="154" mass="17822">MTIEKAISADHQILTDITKKSKAYWGYSDEQIENWSQFLTVTSVYIEANAVYKLTLENKIVGYYSFLFEDEETVKLDNLFVLPEYIGKGFGKILMRHFLSEVDKTSITKIVLNSEPNAEQFYAKLGFVKTGQIETSIKDRYMPIMQLELKPIEL</sequence>
<evidence type="ECO:0000313" key="4">
    <source>
        <dbReference type="EMBL" id="OXA81629.1"/>
    </source>
</evidence>
<feature type="domain" description="N-acetyltransferase" evidence="3">
    <location>
        <begin position="1"/>
        <end position="150"/>
    </location>
</feature>
<dbReference type="PANTHER" id="PTHR43800:SF1">
    <property type="entry name" value="PEPTIDYL-LYSINE N-ACETYLTRANSFERASE YJAB"/>
    <property type="match status" value="1"/>
</dbReference>
<dbReference type="Gene3D" id="3.40.630.30">
    <property type="match status" value="1"/>
</dbReference>
<evidence type="ECO:0000259" key="3">
    <source>
        <dbReference type="PROSITE" id="PS51186"/>
    </source>
</evidence>
<protein>
    <recommendedName>
        <fullName evidence="3">N-acetyltransferase domain-containing protein</fullName>
    </recommendedName>
</protein>
<keyword evidence="5" id="KW-1185">Reference proteome</keyword>
<organism evidence="4 5">
    <name type="scientific">Flavobacterium frigidimaris</name>
    <dbReference type="NCBI Taxonomy" id="262320"/>
    <lineage>
        <taxon>Bacteria</taxon>
        <taxon>Pseudomonadati</taxon>
        <taxon>Bacteroidota</taxon>
        <taxon>Flavobacteriia</taxon>
        <taxon>Flavobacteriales</taxon>
        <taxon>Flavobacteriaceae</taxon>
        <taxon>Flavobacterium</taxon>
    </lineage>
</organism>
<dbReference type="RefSeq" id="WP_074661412.1">
    <property type="nucleotide sequence ID" value="NZ_MUGV01000006.1"/>
</dbReference>
<evidence type="ECO:0000313" key="5">
    <source>
        <dbReference type="Proteomes" id="UP000198382"/>
    </source>
</evidence>
<accession>A0ABX4BVZ2</accession>
<comment type="caution">
    <text evidence="4">The sequence shown here is derived from an EMBL/GenBank/DDBJ whole genome shotgun (WGS) entry which is preliminary data.</text>
</comment>
<reference evidence="4 5" key="1">
    <citation type="submission" date="2016-11" db="EMBL/GenBank/DDBJ databases">
        <title>Whole genomes of Flavobacteriaceae.</title>
        <authorList>
            <person name="Stine C."/>
            <person name="Li C."/>
            <person name="Tadesse D."/>
        </authorList>
    </citation>
    <scope>NUCLEOTIDE SEQUENCE [LARGE SCALE GENOMIC DNA]</scope>
    <source>
        <strain evidence="4 5">DSM 15937</strain>
    </source>
</reference>
<dbReference type="PROSITE" id="PS51186">
    <property type="entry name" value="GNAT"/>
    <property type="match status" value="1"/>
</dbReference>
<dbReference type="InterPro" id="IPR016181">
    <property type="entry name" value="Acyl_CoA_acyltransferase"/>
</dbReference>
<dbReference type="Pfam" id="PF13673">
    <property type="entry name" value="Acetyltransf_10"/>
    <property type="match status" value="1"/>
</dbReference>
<evidence type="ECO:0000256" key="1">
    <source>
        <dbReference type="ARBA" id="ARBA00022679"/>
    </source>
</evidence>